<feature type="compositionally biased region" description="Acidic residues" evidence="1">
    <location>
        <begin position="207"/>
        <end position="228"/>
    </location>
</feature>
<dbReference type="RefSeq" id="WP_022359826.1">
    <property type="nucleotide sequence ID" value="NZ_CAUWBW010000017.1"/>
</dbReference>
<sequence>MGFEEIWNEYTSSEKDMFQKSVRRLLKQTFIVRDRDEDSKKAYYFVSKRSEPFSAYLGYIGYDIVIDRENGVIMLQNCRDLGENGKLQINHVTLKKMESVVLCCLWTLYADRVRSGNLSKNIEISVTDLRYEMEKYGIRDQIDKSSFASILTLFTKYQLLQVIGKLGEEDCRICLYPSMQFVLEPQEFGKFVENVNRRMQEKWSREDEWETELTKEEEDGDEESDDHE</sequence>
<evidence type="ECO:0000256" key="1">
    <source>
        <dbReference type="SAM" id="MobiDB-lite"/>
    </source>
</evidence>
<name>A0A2T3FUR1_9CLOT</name>
<reference evidence="2 3" key="1">
    <citation type="submission" date="2018-03" db="EMBL/GenBank/DDBJ databases">
        <title>Lachnoclostridium SNUG30386 gen.nov., sp.nov., isolated from human faeces.</title>
        <authorList>
            <person name="Seo B."/>
            <person name="Jeon K."/>
            <person name="Ko G."/>
        </authorList>
    </citation>
    <scope>NUCLEOTIDE SEQUENCE [LARGE SCALE GENOMIC DNA]</scope>
    <source>
        <strain evidence="2 3">SNUG30386</strain>
    </source>
</reference>
<dbReference type="Proteomes" id="UP000241048">
    <property type="component" value="Unassembled WGS sequence"/>
</dbReference>
<dbReference type="Pfam" id="PF13835">
    <property type="entry name" value="DUF4194"/>
    <property type="match status" value="1"/>
</dbReference>
<feature type="region of interest" description="Disordered" evidence="1">
    <location>
        <begin position="200"/>
        <end position="228"/>
    </location>
</feature>
<protein>
    <submittedName>
        <fullName evidence="2">DUF4194 domain-containing protein</fullName>
    </submittedName>
</protein>
<accession>A0A2T3FUR1</accession>
<gene>
    <name evidence="2" type="ORF">C7U56_03470</name>
</gene>
<dbReference type="AlphaFoldDB" id="A0A2T3FUR1"/>
<dbReference type="InterPro" id="IPR025449">
    <property type="entry name" value="JetB"/>
</dbReference>
<comment type="caution">
    <text evidence="2">The sequence shown here is derived from an EMBL/GenBank/DDBJ whole genome shotgun (WGS) entry which is preliminary data.</text>
</comment>
<evidence type="ECO:0000313" key="2">
    <source>
        <dbReference type="EMBL" id="PST38991.1"/>
    </source>
</evidence>
<keyword evidence="3" id="KW-1185">Reference proteome</keyword>
<proteinExistence type="predicted"/>
<organism evidence="2 3">
    <name type="scientific">Clostridium fessum</name>
    <dbReference type="NCBI Taxonomy" id="2126740"/>
    <lineage>
        <taxon>Bacteria</taxon>
        <taxon>Bacillati</taxon>
        <taxon>Bacillota</taxon>
        <taxon>Clostridia</taxon>
        <taxon>Eubacteriales</taxon>
        <taxon>Clostridiaceae</taxon>
        <taxon>Clostridium</taxon>
    </lineage>
</organism>
<dbReference type="EMBL" id="PYLO01000001">
    <property type="protein sequence ID" value="PST38991.1"/>
    <property type="molecule type" value="Genomic_DNA"/>
</dbReference>
<evidence type="ECO:0000313" key="3">
    <source>
        <dbReference type="Proteomes" id="UP000241048"/>
    </source>
</evidence>